<dbReference type="SUPFAM" id="SSF50729">
    <property type="entry name" value="PH domain-like"/>
    <property type="match status" value="1"/>
</dbReference>
<evidence type="ECO:0000259" key="2">
    <source>
        <dbReference type="PROSITE" id="PS50003"/>
    </source>
</evidence>
<dbReference type="GO" id="GO:0007165">
    <property type="term" value="P:signal transduction"/>
    <property type="evidence" value="ECO:0007669"/>
    <property type="project" value="TreeGrafter"/>
</dbReference>
<evidence type="ECO:0000313" key="5">
    <source>
        <dbReference type="Proteomes" id="UP000014760"/>
    </source>
</evidence>
<dbReference type="Gene3D" id="2.30.29.30">
    <property type="entry name" value="Pleckstrin-homology domain (PH domain)/Phosphotyrosine-binding domain (PTB)"/>
    <property type="match status" value="1"/>
</dbReference>
<feature type="compositionally biased region" description="Basic and acidic residues" evidence="1">
    <location>
        <begin position="332"/>
        <end position="342"/>
    </location>
</feature>
<dbReference type="PANTHER" id="PTHR45960">
    <property type="entry name" value="GRB2-ASSOCIATED-BINDING PROTEIN"/>
    <property type="match status" value="1"/>
</dbReference>
<sequence>MSCLKLSGKLPLKFIKWRRRFFVLHSPPAADSLPGTRAALDYFDNENLKHRIGSIDLDHTEEIQSNLDSSFYQHVFSIQSKHKGKSRTYYLVADTLFNMNKWVDCLCLILKLKENQEDKAAVATPTPQPPPSAVQDIRQLPQPQQLQHERLTPSPPSPREMDMTTTLDDRDTKESYIPIWDCESTPTTHPLDQVPPAPRQRVNSVVSLPDEPAPPPPSKTGNAPQSLLGAAPVYDHPSKSYVNLDDNENVYKFPQSCSQVMTEAEREPFYKVPPSQYKGFIGDQQRESVYSVPPPAREVNAYDVPPSRRVARTSRSSEDSQPPDSGWESSDTYDKPPRRYDVDQVTEQMRVSTLRAATQTYYNMPQNQDVYDSPRRKTLSEGNILAPAQDRSYINLRSLNHVPPPALSPDSMYDIPPSHDLPPPPQPCTSTRLHHYKNAPPGVLGQTESVYMPMGQKTPSVDEVYMPMGSSQQIYTAMDTTSIYSAPPPSRPIDPPPTQDSSPQQALRRGADGFRIFCNPTHRTRSFKRPPTSVPVRAEVVLPTRLRTGNTPDSSSDEDDDMSDSSSVHKSAESIASSGASKQRPSAHSRAIEPHLPPKGSLGSTPPPPKKSSEVQYLSLDLDKSGADPERSPASPRSPQATDYKEIDFVKTKALGEMKKDLENRRKSSERSIDE</sequence>
<dbReference type="EMBL" id="KB309686">
    <property type="protein sequence ID" value="ELT93630.1"/>
    <property type="molecule type" value="Genomic_DNA"/>
</dbReference>
<feature type="region of interest" description="Disordered" evidence="1">
    <location>
        <begin position="179"/>
        <end position="198"/>
    </location>
</feature>
<dbReference type="AlphaFoldDB" id="R7TRH4"/>
<accession>R7TRH4</accession>
<evidence type="ECO:0000256" key="1">
    <source>
        <dbReference type="SAM" id="MobiDB-lite"/>
    </source>
</evidence>
<keyword evidence="5" id="KW-1185">Reference proteome</keyword>
<dbReference type="Pfam" id="PF00169">
    <property type="entry name" value="PH"/>
    <property type="match status" value="1"/>
</dbReference>
<dbReference type="PROSITE" id="PS50003">
    <property type="entry name" value="PH_DOMAIN"/>
    <property type="match status" value="1"/>
</dbReference>
<feature type="compositionally biased region" description="Basic and acidic residues" evidence="1">
    <location>
        <begin position="643"/>
        <end position="675"/>
    </location>
</feature>
<feature type="region of interest" description="Disordered" evidence="1">
    <location>
        <begin position="482"/>
        <end position="675"/>
    </location>
</feature>
<dbReference type="EMBL" id="AMQN01012686">
    <property type="status" value="NOT_ANNOTATED_CDS"/>
    <property type="molecule type" value="Genomic_DNA"/>
</dbReference>
<dbReference type="OMA" id="SHKDGEP"/>
<proteinExistence type="predicted"/>
<reference evidence="5" key="1">
    <citation type="submission" date="2012-12" db="EMBL/GenBank/DDBJ databases">
        <authorList>
            <person name="Hellsten U."/>
            <person name="Grimwood J."/>
            <person name="Chapman J.A."/>
            <person name="Shapiro H."/>
            <person name="Aerts A."/>
            <person name="Otillar R.P."/>
            <person name="Terry A.Y."/>
            <person name="Boore J.L."/>
            <person name="Simakov O."/>
            <person name="Marletaz F."/>
            <person name="Cho S.-J."/>
            <person name="Edsinger-Gonzales E."/>
            <person name="Havlak P."/>
            <person name="Kuo D.-H."/>
            <person name="Larsson T."/>
            <person name="Lv J."/>
            <person name="Arendt D."/>
            <person name="Savage R."/>
            <person name="Osoegawa K."/>
            <person name="de Jong P."/>
            <person name="Lindberg D.R."/>
            <person name="Seaver E.C."/>
            <person name="Weisblat D.A."/>
            <person name="Putnam N.H."/>
            <person name="Grigoriev I.V."/>
            <person name="Rokhsar D.S."/>
        </authorList>
    </citation>
    <scope>NUCLEOTIDE SEQUENCE</scope>
    <source>
        <strain evidence="5">I ESC-2004</strain>
    </source>
</reference>
<feature type="compositionally biased region" description="Basic and acidic residues" evidence="1">
    <location>
        <begin position="159"/>
        <end position="172"/>
    </location>
</feature>
<dbReference type="InterPro" id="IPR011993">
    <property type="entry name" value="PH-like_dom_sf"/>
</dbReference>
<dbReference type="HOGENOM" id="CLU_026404_0_0_1"/>
<dbReference type="GO" id="GO:0035591">
    <property type="term" value="F:signaling adaptor activity"/>
    <property type="evidence" value="ECO:0007669"/>
    <property type="project" value="TreeGrafter"/>
</dbReference>
<feature type="compositionally biased region" description="Polar residues" evidence="1">
    <location>
        <begin position="319"/>
        <end position="330"/>
    </location>
</feature>
<feature type="compositionally biased region" description="Pro residues" evidence="1">
    <location>
        <begin position="486"/>
        <end position="498"/>
    </location>
</feature>
<dbReference type="GO" id="GO:0005737">
    <property type="term" value="C:cytoplasm"/>
    <property type="evidence" value="ECO:0007669"/>
    <property type="project" value="TreeGrafter"/>
</dbReference>
<dbReference type="Proteomes" id="UP000014760">
    <property type="component" value="Unassembled WGS sequence"/>
</dbReference>
<evidence type="ECO:0000313" key="3">
    <source>
        <dbReference type="EMBL" id="ELT93630.1"/>
    </source>
</evidence>
<feature type="region of interest" description="Disordered" evidence="1">
    <location>
        <begin position="142"/>
        <end position="172"/>
    </location>
</feature>
<dbReference type="OrthoDB" id="67516at2759"/>
<dbReference type="InterPro" id="IPR001849">
    <property type="entry name" value="PH_domain"/>
</dbReference>
<dbReference type="PANTHER" id="PTHR45960:SF2">
    <property type="entry name" value="PROTEIN DAUGHTER OF SEVENLESS"/>
    <property type="match status" value="1"/>
</dbReference>
<feature type="region of interest" description="Disordered" evidence="1">
    <location>
        <begin position="276"/>
        <end position="346"/>
    </location>
</feature>
<dbReference type="EnsemblMetazoa" id="CapteT220911">
    <property type="protein sequence ID" value="CapteP220911"/>
    <property type="gene ID" value="CapteG220911"/>
</dbReference>
<feature type="compositionally biased region" description="Polar residues" evidence="1">
    <location>
        <begin position="574"/>
        <end position="586"/>
    </location>
</feature>
<dbReference type="SMART" id="SM00233">
    <property type="entry name" value="PH"/>
    <property type="match status" value="1"/>
</dbReference>
<gene>
    <name evidence="3" type="ORF">CAPTEDRAFT_220911</name>
</gene>
<reference evidence="3 5" key="2">
    <citation type="journal article" date="2013" name="Nature">
        <title>Insights into bilaterian evolution from three spiralian genomes.</title>
        <authorList>
            <person name="Simakov O."/>
            <person name="Marletaz F."/>
            <person name="Cho S.J."/>
            <person name="Edsinger-Gonzales E."/>
            <person name="Havlak P."/>
            <person name="Hellsten U."/>
            <person name="Kuo D.H."/>
            <person name="Larsson T."/>
            <person name="Lv J."/>
            <person name="Arendt D."/>
            <person name="Savage R."/>
            <person name="Osoegawa K."/>
            <person name="de Jong P."/>
            <person name="Grimwood J."/>
            <person name="Chapman J.A."/>
            <person name="Shapiro H."/>
            <person name="Aerts A."/>
            <person name="Otillar R.P."/>
            <person name="Terry A.Y."/>
            <person name="Boore J.L."/>
            <person name="Grigoriev I.V."/>
            <person name="Lindberg D.R."/>
            <person name="Seaver E.C."/>
            <person name="Weisblat D.A."/>
            <person name="Putnam N.H."/>
            <person name="Rokhsar D.S."/>
        </authorList>
    </citation>
    <scope>NUCLEOTIDE SEQUENCE</scope>
    <source>
        <strain evidence="3 5">I ESC-2004</strain>
    </source>
</reference>
<feature type="domain" description="PH" evidence="2">
    <location>
        <begin position="3"/>
        <end position="111"/>
    </location>
</feature>
<reference evidence="4" key="3">
    <citation type="submission" date="2015-06" db="UniProtKB">
        <authorList>
            <consortium name="EnsemblMetazoa"/>
        </authorList>
    </citation>
    <scope>IDENTIFICATION</scope>
</reference>
<organism evidence="3">
    <name type="scientific">Capitella teleta</name>
    <name type="common">Polychaete worm</name>
    <dbReference type="NCBI Taxonomy" id="283909"/>
    <lineage>
        <taxon>Eukaryota</taxon>
        <taxon>Metazoa</taxon>
        <taxon>Spiralia</taxon>
        <taxon>Lophotrochozoa</taxon>
        <taxon>Annelida</taxon>
        <taxon>Polychaeta</taxon>
        <taxon>Sedentaria</taxon>
        <taxon>Scolecida</taxon>
        <taxon>Capitellidae</taxon>
        <taxon>Capitella</taxon>
    </lineage>
</organism>
<name>R7TRH4_CAPTE</name>
<evidence type="ECO:0000313" key="4">
    <source>
        <dbReference type="EnsemblMetazoa" id="CapteP220911"/>
    </source>
</evidence>
<protein>
    <recommendedName>
        <fullName evidence="2">PH domain-containing protein</fullName>
    </recommendedName>
</protein>
<feature type="compositionally biased region" description="Basic and acidic residues" evidence="1">
    <location>
        <begin position="621"/>
        <end position="631"/>
    </location>
</feature>
<dbReference type="InterPro" id="IPR046355">
    <property type="entry name" value="Gab1-4-like"/>
</dbReference>
<dbReference type="STRING" id="283909.R7TRH4"/>
<feature type="region of interest" description="Disordered" evidence="1">
    <location>
        <begin position="206"/>
        <end position="230"/>
    </location>
</feature>